<dbReference type="VEuPathDB" id="FungiDB:PV08_00356"/>
<dbReference type="AlphaFoldDB" id="A0A0D1YWU4"/>
<organism evidence="2 3">
    <name type="scientific">Exophiala spinifera</name>
    <dbReference type="NCBI Taxonomy" id="91928"/>
    <lineage>
        <taxon>Eukaryota</taxon>
        <taxon>Fungi</taxon>
        <taxon>Dikarya</taxon>
        <taxon>Ascomycota</taxon>
        <taxon>Pezizomycotina</taxon>
        <taxon>Eurotiomycetes</taxon>
        <taxon>Chaetothyriomycetidae</taxon>
        <taxon>Chaetothyriales</taxon>
        <taxon>Herpotrichiellaceae</taxon>
        <taxon>Exophiala</taxon>
    </lineage>
</organism>
<dbReference type="Gene3D" id="3.40.50.1820">
    <property type="entry name" value="alpha/beta hydrolase"/>
    <property type="match status" value="2"/>
</dbReference>
<evidence type="ECO:0008006" key="4">
    <source>
        <dbReference type="Google" id="ProtNLM"/>
    </source>
</evidence>
<dbReference type="OrthoDB" id="284184at2759"/>
<name>A0A0D1YWU4_9EURO</name>
<dbReference type="RefSeq" id="XP_016239997.1">
    <property type="nucleotide sequence ID" value="XM_016374721.1"/>
</dbReference>
<dbReference type="EMBL" id="KN847492">
    <property type="protein sequence ID" value="KIW19781.1"/>
    <property type="molecule type" value="Genomic_DNA"/>
</dbReference>
<dbReference type="PANTHER" id="PTHR43329">
    <property type="entry name" value="EPOXIDE HYDROLASE"/>
    <property type="match status" value="1"/>
</dbReference>
<dbReference type="Proteomes" id="UP000053328">
    <property type="component" value="Unassembled WGS sequence"/>
</dbReference>
<gene>
    <name evidence="2" type="ORF">PV08_00356</name>
</gene>
<evidence type="ECO:0000313" key="3">
    <source>
        <dbReference type="Proteomes" id="UP000053328"/>
    </source>
</evidence>
<proteinExistence type="predicted"/>
<sequence length="330" mass="36530">MDKLRKKALTVSRGYSYTYSTHFHGSSSSSSRGTILLLHGWPDTASIWSTFIADHLIPHDYNVIAPDCLGGSSRASSVSATTGARVSPAACTTSTLLVSAGPYFAPTPAPFDLDALIAVSQERLGYGAMWYWKLFTADDGAEVLNSHVEGIWTILRALPETWLDTLCGGENAVREFLLRGTAKKEKKKKKKKEKEKKKKKKKKKKEKKKKKKKIIKKTLELMPYATEERKQEFIDLVSKNGFEGPLRWYRGLTFGVQDEANKEAAENDTVVVGGDRDVRCRIEDLQAQIAAGLLPRADVRVLKGSGHRCTLSDPTGFGDAVLDWLDGLHG</sequence>
<dbReference type="HOGENOM" id="CLU_020336_7_0_1"/>
<dbReference type="InterPro" id="IPR029058">
    <property type="entry name" value="AB_hydrolase_fold"/>
</dbReference>
<keyword evidence="3" id="KW-1185">Reference proteome</keyword>
<dbReference type="STRING" id="91928.A0A0D1YWU4"/>
<protein>
    <recommendedName>
        <fullName evidence="4">AB hydrolase-1 domain-containing protein</fullName>
    </recommendedName>
</protein>
<evidence type="ECO:0000256" key="1">
    <source>
        <dbReference type="SAM" id="MobiDB-lite"/>
    </source>
</evidence>
<feature type="compositionally biased region" description="Basic residues" evidence="1">
    <location>
        <begin position="184"/>
        <end position="213"/>
    </location>
</feature>
<dbReference type="SUPFAM" id="SSF53474">
    <property type="entry name" value="alpha/beta-Hydrolases"/>
    <property type="match status" value="1"/>
</dbReference>
<reference evidence="2 3" key="1">
    <citation type="submission" date="2015-01" db="EMBL/GenBank/DDBJ databases">
        <title>The Genome Sequence of Exophiala spinifera CBS89968.</title>
        <authorList>
            <consortium name="The Broad Institute Genomics Platform"/>
            <person name="Cuomo C."/>
            <person name="de Hoog S."/>
            <person name="Gorbushina A."/>
            <person name="Stielow B."/>
            <person name="Teixiera M."/>
            <person name="Abouelleil A."/>
            <person name="Chapman S.B."/>
            <person name="Priest M."/>
            <person name="Young S.K."/>
            <person name="Wortman J."/>
            <person name="Nusbaum C."/>
            <person name="Birren B."/>
        </authorList>
    </citation>
    <scope>NUCLEOTIDE SEQUENCE [LARGE SCALE GENOMIC DNA]</scope>
    <source>
        <strain evidence="2 3">CBS 89968</strain>
    </source>
</reference>
<dbReference type="GeneID" id="27327439"/>
<accession>A0A0D1YWU4</accession>
<feature type="region of interest" description="Disordered" evidence="1">
    <location>
        <begin position="183"/>
        <end position="213"/>
    </location>
</feature>
<evidence type="ECO:0000313" key="2">
    <source>
        <dbReference type="EMBL" id="KIW19781.1"/>
    </source>
</evidence>